<sequence>MSATLMRLLDVIWLFALLPSTLLAALLLTQRHDGGTMICGVSMAIWYLLAIAALSWMNTDMVPWDWLAVVNIWSKRLPMALTVGAVFGATFRSRLRVA</sequence>
<feature type="transmembrane region" description="Helical" evidence="1">
    <location>
        <begin position="36"/>
        <end position="57"/>
    </location>
</feature>
<gene>
    <name evidence="2" type="ORF">AACH06_06830</name>
</gene>
<keyword evidence="1" id="KW-0812">Transmembrane</keyword>
<keyword evidence="3" id="KW-1185">Reference proteome</keyword>
<evidence type="ECO:0000256" key="1">
    <source>
        <dbReference type="SAM" id="Phobius"/>
    </source>
</evidence>
<dbReference type="EMBL" id="JBBUTG010000003">
    <property type="protein sequence ID" value="MEK8030537.1"/>
    <property type="molecule type" value="Genomic_DNA"/>
</dbReference>
<keyword evidence="1" id="KW-1133">Transmembrane helix</keyword>
<evidence type="ECO:0000313" key="3">
    <source>
        <dbReference type="Proteomes" id="UP001371218"/>
    </source>
</evidence>
<keyword evidence="1" id="KW-0472">Membrane</keyword>
<feature type="transmembrane region" description="Helical" evidence="1">
    <location>
        <begin position="12"/>
        <end position="29"/>
    </location>
</feature>
<comment type="caution">
    <text evidence="2">The sequence shown here is derived from an EMBL/GenBank/DDBJ whole genome shotgun (WGS) entry which is preliminary data.</text>
</comment>
<dbReference type="RefSeq" id="WP_341424899.1">
    <property type="nucleotide sequence ID" value="NZ_JBBUTG010000003.1"/>
</dbReference>
<accession>A0ABU9BKQ1</accession>
<proteinExistence type="predicted"/>
<dbReference type="Proteomes" id="UP001371218">
    <property type="component" value="Unassembled WGS sequence"/>
</dbReference>
<evidence type="ECO:0000313" key="2">
    <source>
        <dbReference type="EMBL" id="MEK8030537.1"/>
    </source>
</evidence>
<reference evidence="2 3" key="1">
    <citation type="submission" date="2024-04" db="EMBL/GenBank/DDBJ databases">
        <title>Novel species of the genus Ideonella isolated from streams.</title>
        <authorList>
            <person name="Lu H."/>
        </authorList>
    </citation>
    <scope>NUCLEOTIDE SEQUENCE [LARGE SCALE GENOMIC DNA]</scope>
    <source>
        <strain evidence="2 3">DXS29W</strain>
    </source>
</reference>
<name>A0ABU9BKQ1_9BURK</name>
<organism evidence="2 3">
    <name type="scientific">Ideonella lacteola</name>
    <dbReference type="NCBI Taxonomy" id="2984193"/>
    <lineage>
        <taxon>Bacteria</taxon>
        <taxon>Pseudomonadati</taxon>
        <taxon>Pseudomonadota</taxon>
        <taxon>Betaproteobacteria</taxon>
        <taxon>Burkholderiales</taxon>
        <taxon>Sphaerotilaceae</taxon>
        <taxon>Ideonella</taxon>
    </lineage>
</organism>
<protein>
    <submittedName>
        <fullName evidence="2">Uncharacterized protein</fullName>
    </submittedName>
</protein>
<feature type="transmembrane region" description="Helical" evidence="1">
    <location>
        <begin position="77"/>
        <end position="95"/>
    </location>
</feature>